<feature type="domain" description="Methyltransferase type 11" evidence="1">
    <location>
        <begin position="26"/>
        <end position="105"/>
    </location>
</feature>
<name>A0A1F4VGV6_UNCKA</name>
<dbReference type="EMBL" id="MEVN01000038">
    <property type="protein sequence ID" value="OGC56431.1"/>
    <property type="molecule type" value="Genomic_DNA"/>
</dbReference>
<proteinExistence type="predicted"/>
<gene>
    <name evidence="2" type="ORF">A3H26_01015</name>
</gene>
<evidence type="ECO:0000259" key="1">
    <source>
        <dbReference type="Pfam" id="PF08241"/>
    </source>
</evidence>
<dbReference type="Gene3D" id="3.40.50.150">
    <property type="entry name" value="Vaccinia Virus protein VP39"/>
    <property type="match status" value="1"/>
</dbReference>
<organism evidence="2 3">
    <name type="scientific">candidate division WWE3 bacterium RIFCSPLOWO2_12_FULL_36_10</name>
    <dbReference type="NCBI Taxonomy" id="1802630"/>
    <lineage>
        <taxon>Bacteria</taxon>
        <taxon>Katanobacteria</taxon>
    </lineage>
</organism>
<dbReference type="Pfam" id="PF08241">
    <property type="entry name" value="Methyltransf_11"/>
    <property type="match status" value="1"/>
</dbReference>
<protein>
    <recommendedName>
        <fullName evidence="1">Methyltransferase type 11 domain-containing protein</fullName>
    </recommendedName>
</protein>
<dbReference type="STRING" id="1802630.A3H26_01015"/>
<dbReference type="GO" id="GO:0008757">
    <property type="term" value="F:S-adenosylmethionine-dependent methyltransferase activity"/>
    <property type="evidence" value="ECO:0007669"/>
    <property type="project" value="InterPro"/>
</dbReference>
<dbReference type="SUPFAM" id="SSF53335">
    <property type="entry name" value="S-adenosyl-L-methionine-dependent methyltransferases"/>
    <property type="match status" value="1"/>
</dbReference>
<accession>A0A1F4VGV6</accession>
<dbReference type="InterPro" id="IPR013216">
    <property type="entry name" value="Methyltransf_11"/>
</dbReference>
<comment type="caution">
    <text evidence="2">The sequence shown here is derived from an EMBL/GenBank/DDBJ whole genome shotgun (WGS) entry which is preliminary data.</text>
</comment>
<evidence type="ECO:0000313" key="3">
    <source>
        <dbReference type="Proteomes" id="UP000177763"/>
    </source>
</evidence>
<reference evidence="2 3" key="1">
    <citation type="journal article" date="2016" name="Nat. Commun.">
        <title>Thousands of microbial genomes shed light on interconnected biogeochemical processes in an aquifer system.</title>
        <authorList>
            <person name="Anantharaman K."/>
            <person name="Brown C.T."/>
            <person name="Hug L.A."/>
            <person name="Sharon I."/>
            <person name="Castelle C.J."/>
            <person name="Probst A.J."/>
            <person name="Thomas B.C."/>
            <person name="Singh A."/>
            <person name="Wilkins M.J."/>
            <person name="Karaoz U."/>
            <person name="Brodie E.L."/>
            <person name="Williams K.H."/>
            <person name="Hubbard S.S."/>
            <person name="Banfield J.F."/>
        </authorList>
    </citation>
    <scope>NUCLEOTIDE SEQUENCE [LARGE SCALE GENOMIC DNA]</scope>
</reference>
<dbReference type="InterPro" id="IPR029063">
    <property type="entry name" value="SAM-dependent_MTases_sf"/>
</dbReference>
<dbReference type="AlphaFoldDB" id="A0A1F4VGV6"/>
<dbReference type="Proteomes" id="UP000177763">
    <property type="component" value="Unassembled WGS sequence"/>
</dbReference>
<evidence type="ECO:0000313" key="2">
    <source>
        <dbReference type="EMBL" id="OGC56431.1"/>
    </source>
</evidence>
<sequence>MLKFIEKRSESIVNDIIGDIYGNKILDIGSGNCNVAKKLSSLGLDITALDVKNRSLIKSLKPVLYNGKQIPFKDNFFDTTLLIFVMHHTKDPVGLLKEAKRVSRKKIVIKEDIYRNEREKLMTYISDSFVNFEFLSHPHTNKSDPDWKNVFTSLNLNLISYRYSIAKLLCFPFYHGTYILDKN</sequence>